<proteinExistence type="predicted"/>
<sequence>MAIAIMSCRKRMNKCSGTKCFKVYRNSEDAFKVYGENKEDLNSFFYCVGCSDTITEGENWKDKMKELKESDIKTIHISRCISVMCNNYDKHEKILKKEGFEVVHGTHK</sequence>
<dbReference type="Pfam" id="PF08821">
    <property type="entry name" value="CGGC"/>
    <property type="match status" value="1"/>
</dbReference>
<gene>
    <name evidence="2" type="ORF">GCM10008916_01650</name>
</gene>
<evidence type="ECO:0000259" key="1">
    <source>
        <dbReference type="SMART" id="SM01078"/>
    </source>
</evidence>
<dbReference type="SMART" id="SM01078">
    <property type="entry name" value="CGGC"/>
    <property type="match status" value="1"/>
</dbReference>
<evidence type="ECO:0000313" key="2">
    <source>
        <dbReference type="EMBL" id="GAA0855512.1"/>
    </source>
</evidence>
<name>A0ABN1LFZ7_9CLOT</name>
<feature type="domain" description="CGGC" evidence="1">
    <location>
        <begin position="2"/>
        <end position="107"/>
    </location>
</feature>
<dbReference type="Proteomes" id="UP001501764">
    <property type="component" value="Unassembled WGS sequence"/>
</dbReference>
<dbReference type="EMBL" id="BAAACO010000001">
    <property type="protein sequence ID" value="GAA0855512.1"/>
    <property type="molecule type" value="Genomic_DNA"/>
</dbReference>
<keyword evidence="3" id="KW-1185">Reference proteome</keyword>
<comment type="caution">
    <text evidence="2">The sequence shown here is derived from an EMBL/GenBank/DDBJ whole genome shotgun (WGS) entry which is preliminary data.</text>
</comment>
<reference evidence="2 3" key="1">
    <citation type="journal article" date="2019" name="Int. J. Syst. Evol. Microbiol.">
        <title>The Global Catalogue of Microorganisms (GCM) 10K type strain sequencing project: providing services to taxonomists for standard genome sequencing and annotation.</title>
        <authorList>
            <consortium name="The Broad Institute Genomics Platform"/>
            <consortium name="The Broad Institute Genome Sequencing Center for Infectious Disease"/>
            <person name="Wu L."/>
            <person name="Ma J."/>
        </authorList>
    </citation>
    <scope>NUCLEOTIDE SEQUENCE [LARGE SCALE GENOMIC DNA]</scope>
    <source>
        <strain evidence="2 3">JCM 6485</strain>
    </source>
</reference>
<dbReference type="InterPro" id="IPR014925">
    <property type="entry name" value="CGGC_dom"/>
</dbReference>
<accession>A0ABN1LFZ7</accession>
<evidence type="ECO:0000313" key="3">
    <source>
        <dbReference type="Proteomes" id="UP001501764"/>
    </source>
</evidence>
<organism evidence="2 3">
    <name type="scientific">Clostridium nitritogenes</name>
    <dbReference type="NCBI Taxonomy" id="83340"/>
    <lineage>
        <taxon>Bacteria</taxon>
        <taxon>Bacillati</taxon>
        <taxon>Bacillota</taxon>
        <taxon>Clostridia</taxon>
        <taxon>Eubacteriales</taxon>
        <taxon>Clostridiaceae</taxon>
        <taxon>Clostridium</taxon>
    </lineage>
</organism>
<protein>
    <recommendedName>
        <fullName evidence="1">CGGC domain-containing protein</fullName>
    </recommendedName>
</protein>
<dbReference type="RefSeq" id="WP_215634965.1">
    <property type="nucleotide sequence ID" value="NZ_BAAACO010000001.1"/>
</dbReference>